<dbReference type="AlphaFoldDB" id="A0A1G2KIK6"/>
<reference evidence="17 18" key="1">
    <citation type="journal article" date="2016" name="Nat. Commun.">
        <title>Thousands of microbial genomes shed light on interconnected biogeochemical processes in an aquifer system.</title>
        <authorList>
            <person name="Anantharaman K."/>
            <person name="Brown C.T."/>
            <person name="Hug L.A."/>
            <person name="Sharon I."/>
            <person name="Castelle C.J."/>
            <person name="Probst A.J."/>
            <person name="Thomas B.C."/>
            <person name="Singh A."/>
            <person name="Wilkins M.J."/>
            <person name="Karaoz U."/>
            <person name="Brodie E.L."/>
            <person name="Williams K.H."/>
            <person name="Hubbard S.S."/>
            <person name="Banfield J.F."/>
        </authorList>
    </citation>
    <scope>NUCLEOTIDE SEQUENCE [LARGE SCALE GENOMIC DNA]</scope>
</reference>
<feature type="domain" description="Histidine kinase" evidence="15">
    <location>
        <begin position="371"/>
        <end position="588"/>
    </location>
</feature>
<dbReference type="InterPro" id="IPR003660">
    <property type="entry name" value="HAMP_dom"/>
</dbReference>
<sequence length="588" mass="64782">MRNILPKITGSALRNKLILFFIVLAATPLLVLGIIALVLIDFSHRHDVSNLQVQLIDQKTKEIEKFLTDTLGVLELRVGFVQKSEVERSQQEFLLAGLLEENNAFEEASFINLDGMEASKLVRGQEGVELFDVSRLEKFRTAAAGRHFIGDVYNTLSGPMVILAAPVRNRSGEIIQVLSAAVSMSPVTRSIETAVLGTSGYVLLVDRDGALIAAGAPAVRGIDLSGSARVRRILDGAFVNGLDEQDHYESIIDKTPVVGAGKRISSTGWAVLTEWPLQDADALMNEIRDQVVSLTVFSIIAVLLLALLFANRLLKPIRMLAEGVREIEKGKLDKRVEIKTQDELEELGVAFNRMAEGLKRLQELQNEFTFIAAHELRSPVTVIRGYISLAMRDKNGIPENVREYLLEADKANQRLLQLVQDLLEAARSEAGKIVIKVQPLVLKESIQAVLAEMKSLADEKSVALSFECPETLPKVLADDGRLKEIMVNLVGNAIKYSNPGGNVLITHEVRGHELITHVKDDGFGISHEAQKRLFEKFYRVHSEKTRDIPGTGLGLFIVKELVGRMGGNVWVESDEGKGSTFSFSLPIA</sequence>
<keyword evidence="10" id="KW-0067">ATP-binding</keyword>
<dbReference type="STRING" id="1802270.A3C07_00470"/>
<evidence type="ECO:0000256" key="8">
    <source>
        <dbReference type="ARBA" id="ARBA00022741"/>
    </source>
</evidence>
<comment type="subcellular location">
    <subcellularLocation>
        <location evidence="2">Cell membrane</location>
        <topology evidence="2">Multi-pass membrane protein</topology>
    </subcellularLocation>
</comment>
<dbReference type="CDD" id="cd00075">
    <property type="entry name" value="HATPase"/>
    <property type="match status" value="1"/>
</dbReference>
<dbReference type="GO" id="GO:0005524">
    <property type="term" value="F:ATP binding"/>
    <property type="evidence" value="ECO:0007669"/>
    <property type="project" value="UniProtKB-KW"/>
</dbReference>
<keyword evidence="5" id="KW-0597">Phosphoprotein</keyword>
<evidence type="ECO:0000313" key="18">
    <source>
        <dbReference type="Proteomes" id="UP000179023"/>
    </source>
</evidence>
<dbReference type="PRINTS" id="PR00344">
    <property type="entry name" value="BCTRLSENSOR"/>
</dbReference>
<dbReference type="InterPro" id="IPR003594">
    <property type="entry name" value="HATPase_dom"/>
</dbReference>
<dbReference type="SUPFAM" id="SSF47384">
    <property type="entry name" value="Homodimeric domain of signal transducing histidine kinase"/>
    <property type="match status" value="1"/>
</dbReference>
<dbReference type="CDD" id="cd06225">
    <property type="entry name" value="HAMP"/>
    <property type="match status" value="1"/>
</dbReference>
<dbReference type="SMART" id="SM00388">
    <property type="entry name" value="HisKA"/>
    <property type="match status" value="1"/>
</dbReference>
<dbReference type="PROSITE" id="PS50885">
    <property type="entry name" value="HAMP"/>
    <property type="match status" value="1"/>
</dbReference>
<evidence type="ECO:0000256" key="7">
    <source>
        <dbReference type="ARBA" id="ARBA00022692"/>
    </source>
</evidence>
<protein>
    <recommendedName>
        <fullName evidence="3">histidine kinase</fullName>
        <ecNumber evidence="3">2.7.13.3</ecNumber>
    </recommendedName>
</protein>
<dbReference type="SUPFAM" id="SSF158472">
    <property type="entry name" value="HAMP domain-like"/>
    <property type="match status" value="1"/>
</dbReference>
<dbReference type="CDD" id="cd18773">
    <property type="entry name" value="PDC1_HK_sensor"/>
    <property type="match status" value="1"/>
</dbReference>
<feature type="transmembrane region" description="Helical" evidence="14">
    <location>
        <begin position="17"/>
        <end position="40"/>
    </location>
</feature>
<dbReference type="InterPro" id="IPR036890">
    <property type="entry name" value="HATPase_C_sf"/>
</dbReference>
<comment type="caution">
    <text evidence="17">The sequence shown here is derived from an EMBL/GenBank/DDBJ whole genome shotgun (WGS) entry which is preliminary data.</text>
</comment>
<keyword evidence="6" id="KW-0808">Transferase</keyword>
<dbReference type="InterPro" id="IPR050398">
    <property type="entry name" value="HssS/ArlS-like"/>
</dbReference>
<dbReference type="Gene3D" id="3.30.450.20">
    <property type="entry name" value="PAS domain"/>
    <property type="match status" value="1"/>
</dbReference>
<evidence type="ECO:0000256" key="14">
    <source>
        <dbReference type="SAM" id="Phobius"/>
    </source>
</evidence>
<evidence type="ECO:0000259" key="15">
    <source>
        <dbReference type="PROSITE" id="PS50109"/>
    </source>
</evidence>
<organism evidence="17 18">
    <name type="scientific">Candidatus Sungbacteria bacterium RIFCSPHIGHO2_02_FULL_47_11</name>
    <dbReference type="NCBI Taxonomy" id="1802270"/>
    <lineage>
        <taxon>Bacteria</taxon>
        <taxon>Candidatus Sungiibacteriota</taxon>
    </lineage>
</organism>
<dbReference type="Pfam" id="PF00672">
    <property type="entry name" value="HAMP"/>
    <property type="match status" value="1"/>
</dbReference>
<evidence type="ECO:0000256" key="3">
    <source>
        <dbReference type="ARBA" id="ARBA00012438"/>
    </source>
</evidence>
<dbReference type="SMART" id="SM00387">
    <property type="entry name" value="HATPase_c"/>
    <property type="match status" value="1"/>
</dbReference>
<feature type="transmembrane region" description="Helical" evidence="14">
    <location>
        <begin position="291"/>
        <end position="310"/>
    </location>
</feature>
<feature type="domain" description="HAMP" evidence="16">
    <location>
        <begin position="311"/>
        <end position="363"/>
    </location>
</feature>
<dbReference type="Pfam" id="PF02518">
    <property type="entry name" value="HATPase_c"/>
    <property type="match status" value="1"/>
</dbReference>
<keyword evidence="7 14" id="KW-0812">Transmembrane</keyword>
<dbReference type="PANTHER" id="PTHR45528">
    <property type="entry name" value="SENSOR HISTIDINE KINASE CPXA"/>
    <property type="match status" value="1"/>
</dbReference>
<dbReference type="SUPFAM" id="SSF55874">
    <property type="entry name" value="ATPase domain of HSP90 chaperone/DNA topoisomerase II/histidine kinase"/>
    <property type="match status" value="1"/>
</dbReference>
<keyword evidence="8" id="KW-0547">Nucleotide-binding</keyword>
<dbReference type="PROSITE" id="PS50109">
    <property type="entry name" value="HIS_KIN"/>
    <property type="match status" value="1"/>
</dbReference>
<proteinExistence type="predicted"/>
<comment type="catalytic activity">
    <reaction evidence="1">
        <text>ATP + protein L-histidine = ADP + protein N-phospho-L-histidine.</text>
        <dbReference type="EC" id="2.7.13.3"/>
    </reaction>
</comment>
<dbReference type="EMBL" id="MHQI01000042">
    <property type="protein sequence ID" value="OGZ99274.1"/>
    <property type="molecule type" value="Genomic_DNA"/>
</dbReference>
<dbReference type="Gene3D" id="6.10.340.10">
    <property type="match status" value="1"/>
</dbReference>
<dbReference type="Pfam" id="PF00512">
    <property type="entry name" value="HisKA"/>
    <property type="match status" value="1"/>
</dbReference>
<dbReference type="SMART" id="SM00304">
    <property type="entry name" value="HAMP"/>
    <property type="match status" value="1"/>
</dbReference>
<dbReference type="Gene3D" id="1.10.287.130">
    <property type="match status" value="1"/>
</dbReference>
<dbReference type="PANTHER" id="PTHR45528:SF1">
    <property type="entry name" value="SENSOR HISTIDINE KINASE CPXA"/>
    <property type="match status" value="1"/>
</dbReference>
<keyword evidence="11 14" id="KW-1133">Transmembrane helix</keyword>
<evidence type="ECO:0000256" key="11">
    <source>
        <dbReference type="ARBA" id="ARBA00022989"/>
    </source>
</evidence>
<accession>A0A1G2KIK6</accession>
<evidence type="ECO:0000256" key="10">
    <source>
        <dbReference type="ARBA" id="ARBA00022840"/>
    </source>
</evidence>
<dbReference type="CDD" id="cd00082">
    <property type="entry name" value="HisKA"/>
    <property type="match status" value="1"/>
</dbReference>
<evidence type="ECO:0000256" key="1">
    <source>
        <dbReference type="ARBA" id="ARBA00000085"/>
    </source>
</evidence>
<evidence type="ECO:0000259" key="16">
    <source>
        <dbReference type="PROSITE" id="PS50885"/>
    </source>
</evidence>
<evidence type="ECO:0000256" key="2">
    <source>
        <dbReference type="ARBA" id="ARBA00004651"/>
    </source>
</evidence>
<keyword evidence="13 14" id="KW-0472">Membrane</keyword>
<dbReference type="Proteomes" id="UP000179023">
    <property type="component" value="Unassembled WGS sequence"/>
</dbReference>
<gene>
    <name evidence="17" type="ORF">A3C07_00470</name>
</gene>
<evidence type="ECO:0000256" key="12">
    <source>
        <dbReference type="ARBA" id="ARBA00023012"/>
    </source>
</evidence>
<dbReference type="InterPro" id="IPR036097">
    <property type="entry name" value="HisK_dim/P_sf"/>
</dbReference>
<evidence type="ECO:0000256" key="5">
    <source>
        <dbReference type="ARBA" id="ARBA00022553"/>
    </source>
</evidence>
<evidence type="ECO:0000256" key="9">
    <source>
        <dbReference type="ARBA" id="ARBA00022777"/>
    </source>
</evidence>
<evidence type="ECO:0000256" key="4">
    <source>
        <dbReference type="ARBA" id="ARBA00022475"/>
    </source>
</evidence>
<dbReference type="InterPro" id="IPR005467">
    <property type="entry name" value="His_kinase_dom"/>
</dbReference>
<name>A0A1G2KIK6_9BACT</name>
<evidence type="ECO:0000256" key="6">
    <source>
        <dbReference type="ARBA" id="ARBA00022679"/>
    </source>
</evidence>
<dbReference type="Gene3D" id="3.30.565.10">
    <property type="entry name" value="Histidine kinase-like ATPase, C-terminal domain"/>
    <property type="match status" value="1"/>
</dbReference>
<dbReference type="GO" id="GO:0005886">
    <property type="term" value="C:plasma membrane"/>
    <property type="evidence" value="ECO:0007669"/>
    <property type="project" value="UniProtKB-SubCell"/>
</dbReference>
<dbReference type="GO" id="GO:0000155">
    <property type="term" value="F:phosphorelay sensor kinase activity"/>
    <property type="evidence" value="ECO:0007669"/>
    <property type="project" value="InterPro"/>
</dbReference>
<keyword evidence="12" id="KW-0902">Two-component regulatory system</keyword>
<keyword evidence="4" id="KW-1003">Cell membrane</keyword>
<dbReference type="FunFam" id="3.30.565.10:FF:000023">
    <property type="entry name" value="PAS domain-containing sensor histidine kinase"/>
    <property type="match status" value="1"/>
</dbReference>
<evidence type="ECO:0000256" key="13">
    <source>
        <dbReference type="ARBA" id="ARBA00023136"/>
    </source>
</evidence>
<evidence type="ECO:0000313" key="17">
    <source>
        <dbReference type="EMBL" id="OGZ99274.1"/>
    </source>
</evidence>
<dbReference type="EC" id="2.7.13.3" evidence="3"/>
<dbReference type="InterPro" id="IPR003661">
    <property type="entry name" value="HisK_dim/P_dom"/>
</dbReference>
<dbReference type="InterPro" id="IPR004358">
    <property type="entry name" value="Sig_transdc_His_kin-like_C"/>
</dbReference>
<keyword evidence="9" id="KW-0418">Kinase</keyword>